<dbReference type="Gene3D" id="3.90.1300.10">
    <property type="entry name" value="Amidase signature (AS) domain"/>
    <property type="match status" value="1"/>
</dbReference>
<feature type="binding site" evidence="4">
    <location>
        <position position="198"/>
    </location>
    <ligand>
        <name>substrate</name>
    </ligand>
</feature>
<evidence type="ECO:0000256" key="2">
    <source>
        <dbReference type="ARBA" id="ARBA00022801"/>
    </source>
</evidence>
<feature type="active site" description="Acyl-ester intermediate" evidence="3">
    <location>
        <position position="222"/>
    </location>
</feature>
<dbReference type="GO" id="GO:0016787">
    <property type="term" value="F:hydrolase activity"/>
    <property type="evidence" value="ECO:0007669"/>
    <property type="project" value="UniProtKB-KW"/>
</dbReference>
<evidence type="ECO:0000259" key="5">
    <source>
        <dbReference type="Pfam" id="PF01425"/>
    </source>
</evidence>
<comment type="similarity">
    <text evidence="1">Belongs to the amidase family.</text>
</comment>
<reference evidence="6" key="1">
    <citation type="submission" date="2022-10" db="EMBL/GenBank/DDBJ databases">
        <title>Tapping the CABI collections for fungal endophytes: first genome assemblies for Collariella, Neodidymelliopsis, Ascochyta clinopodiicola, Didymella pomorum, Didymosphaeria variabile, Neocosmospora piperis and Neocucurbitaria cava.</title>
        <authorList>
            <person name="Hill R."/>
        </authorList>
    </citation>
    <scope>NUCLEOTIDE SEQUENCE</scope>
    <source>
        <strain evidence="6">IMI 356814</strain>
    </source>
</reference>
<dbReference type="SUPFAM" id="SSF75304">
    <property type="entry name" value="Amidase signature (AS) enzymes"/>
    <property type="match status" value="1"/>
</dbReference>
<evidence type="ECO:0000256" key="1">
    <source>
        <dbReference type="ARBA" id="ARBA00009199"/>
    </source>
</evidence>
<dbReference type="OrthoDB" id="6428749at2759"/>
<proteinExistence type="inferred from homology"/>
<feature type="binding site" evidence="4">
    <location>
        <position position="172"/>
    </location>
    <ligand>
        <name>substrate</name>
    </ligand>
</feature>
<feature type="active site" description="Charge relay system" evidence="3">
    <location>
        <position position="123"/>
    </location>
</feature>
<evidence type="ECO:0000313" key="7">
    <source>
        <dbReference type="Proteomes" id="UP001140560"/>
    </source>
</evidence>
<dbReference type="InterPro" id="IPR036928">
    <property type="entry name" value="AS_sf"/>
</dbReference>
<dbReference type="AlphaFoldDB" id="A0A9W8YA35"/>
<accession>A0A9W8YA35</accession>
<dbReference type="Proteomes" id="UP001140560">
    <property type="component" value="Unassembled WGS sequence"/>
</dbReference>
<feature type="domain" description="Amidase" evidence="5">
    <location>
        <begin position="86"/>
        <end position="526"/>
    </location>
</feature>
<protein>
    <recommendedName>
        <fullName evidence="5">Amidase domain-containing protein</fullName>
    </recommendedName>
</protein>
<evidence type="ECO:0000313" key="6">
    <source>
        <dbReference type="EMBL" id="KAJ4372002.1"/>
    </source>
</evidence>
<feature type="active site" description="Charge relay system" evidence="3">
    <location>
        <position position="198"/>
    </location>
</feature>
<evidence type="ECO:0000256" key="4">
    <source>
        <dbReference type="PIRSR" id="PIRSR001221-2"/>
    </source>
</evidence>
<keyword evidence="2" id="KW-0378">Hydrolase</keyword>
<organism evidence="6 7">
    <name type="scientific">Neocucurbitaria cava</name>
    <dbReference type="NCBI Taxonomy" id="798079"/>
    <lineage>
        <taxon>Eukaryota</taxon>
        <taxon>Fungi</taxon>
        <taxon>Dikarya</taxon>
        <taxon>Ascomycota</taxon>
        <taxon>Pezizomycotina</taxon>
        <taxon>Dothideomycetes</taxon>
        <taxon>Pleosporomycetidae</taxon>
        <taxon>Pleosporales</taxon>
        <taxon>Pleosporineae</taxon>
        <taxon>Cucurbitariaceae</taxon>
        <taxon>Neocucurbitaria</taxon>
    </lineage>
</organism>
<dbReference type="EMBL" id="JAPEUY010000006">
    <property type="protein sequence ID" value="KAJ4372002.1"/>
    <property type="molecule type" value="Genomic_DNA"/>
</dbReference>
<feature type="binding site" evidence="4">
    <location>
        <begin position="219"/>
        <end position="222"/>
    </location>
    <ligand>
        <name>substrate</name>
    </ligand>
</feature>
<dbReference type="PANTHER" id="PTHR46072:SF2">
    <property type="entry name" value="AMIDASE (EUROFUNG)"/>
    <property type="match status" value="1"/>
</dbReference>
<dbReference type="PIRSF" id="PIRSF001221">
    <property type="entry name" value="Amidase_fungi"/>
    <property type="match status" value="1"/>
</dbReference>
<comment type="caution">
    <text evidence="6">The sequence shown here is derived from an EMBL/GenBank/DDBJ whole genome shotgun (WGS) entry which is preliminary data.</text>
</comment>
<keyword evidence="7" id="KW-1185">Reference proteome</keyword>
<dbReference type="Pfam" id="PF01425">
    <property type="entry name" value="Amidase"/>
    <property type="match status" value="1"/>
</dbReference>
<dbReference type="PANTHER" id="PTHR46072">
    <property type="entry name" value="AMIDASE-RELATED-RELATED"/>
    <property type="match status" value="1"/>
</dbReference>
<sequence length="545" mass="60433">MTVSDTPPWLQTVTKKRQIRDDAIQAFIEMHKAPSESESLHLDEPGTTRNTLKDALAIDNIEEISQAIRSGVVTASQLLEAYIYRLTEVLFNDAIKQANELDDYFKKTGNLVGPLHGVPMTLKDQFDVQGYDSTLGYVGRAFKPATRDCALVSMLKQNGAIIVAKSNLPQSIMWCETDNPLWGLTTHPRNPAFTPGGSTGGEGTLLSLRGTVIGWGTDIGGSVRIPSHMNGLYGLKPSSTRLPYRGVSVSTEGQEHVPSVIGPMSRNIDSLVAVTKAVIDQNPWDRDPKCCPVPWHSDLFQQARSKPLVIAVMRDDGVVRPHPPITRVLDEVAAKLEEAGHEIVTWTPGNLHQECIDIMDQYYTADGGEDIRRDIQVGGEPFIPHVEALVNKGKPISVYNYWQLNKQKLAAQERYLDLWNSTKSPGTGKNIDILLTPVMPHSAVPHRKCRWVGYTKIFNFVDYPAVILPAGHVSKELDRDAAQSMGEYKPRNALDEWNWNVFDLDSMDGMPIGVQVVARRLQEEKALGAAKAVDEILKDMTKVEK</sequence>
<evidence type="ECO:0000256" key="3">
    <source>
        <dbReference type="PIRSR" id="PIRSR001221-1"/>
    </source>
</evidence>
<gene>
    <name evidence="6" type="ORF">N0V83_003775</name>
</gene>
<dbReference type="InterPro" id="IPR023631">
    <property type="entry name" value="Amidase_dom"/>
</dbReference>
<name>A0A9W8YA35_9PLEO</name>